<organism evidence="1">
    <name type="scientific">OCS116 cluster bacterium</name>
    <dbReference type="NCBI Taxonomy" id="2030921"/>
    <lineage>
        <taxon>Bacteria</taxon>
        <taxon>Pseudomonadati</taxon>
        <taxon>Pseudomonadota</taxon>
        <taxon>Alphaproteobacteria</taxon>
        <taxon>OCS116 cluster</taxon>
    </lineage>
</organism>
<proteinExistence type="predicted"/>
<protein>
    <submittedName>
        <fullName evidence="1">Uncharacterized protein</fullName>
    </submittedName>
</protein>
<dbReference type="EMBL" id="NVUS01000014">
    <property type="protein sequence ID" value="PCI99780.1"/>
    <property type="molecule type" value="Genomic_DNA"/>
</dbReference>
<gene>
    <name evidence="1" type="ORF">COB13_11055</name>
</gene>
<reference key="1">
    <citation type="submission" date="2017-08" db="EMBL/GenBank/DDBJ databases">
        <title>A dynamic microbial community with high functional redundancy inhabits the cold, oxic subseafloor aquifer.</title>
        <authorList>
            <person name="Tully B.J."/>
            <person name="Wheat C.G."/>
            <person name="Glazer B.T."/>
            <person name="Huber J.A."/>
        </authorList>
    </citation>
    <scope>NUCLEOTIDE SEQUENCE [LARGE SCALE GENOMIC DNA]</scope>
</reference>
<dbReference type="AlphaFoldDB" id="A0A2A4YYS0"/>
<evidence type="ECO:0000313" key="1">
    <source>
        <dbReference type="EMBL" id="PCI99780.1"/>
    </source>
</evidence>
<name>A0A2A4YYS0_9PROT</name>
<comment type="caution">
    <text evidence="1">The sequence shown here is derived from an EMBL/GenBank/DDBJ whole genome shotgun (WGS) entry which is preliminary data.</text>
</comment>
<reference evidence="1" key="2">
    <citation type="journal article" date="2018" name="ISME J.">
        <title>A dynamic microbial community with high functional redundancy inhabits the cold, oxic subseafloor aquifer.</title>
        <authorList>
            <person name="Tully B.J."/>
            <person name="Wheat C.G."/>
            <person name="Glazer B.T."/>
            <person name="Huber J.A."/>
        </authorList>
    </citation>
    <scope>NUCLEOTIDE SEQUENCE</scope>
    <source>
        <strain evidence="1">NORP83</strain>
    </source>
</reference>
<accession>A0A2A4YYS0</accession>
<sequence>MEFKEKWSVKCGACQHKLTSEKSVCARCNSGKVKMNRYVSRHGYTRVSFGCSLCKMEAKEIMSCPECMTAVDIAASARKAPSFFERLFMAH</sequence>